<evidence type="ECO:0000313" key="2">
    <source>
        <dbReference type="Proteomes" id="UP001064971"/>
    </source>
</evidence>
<evidence type="ECO:0008006" key="3">
    <source>
        <dbReference type="Google" id="ProtNLM"/>
    </source>
</evidence>
<dbReference type="Proteomes" id="UP001064971">
    <property type="component" value="Plasmid pDAETH-1"/>
</dbReference>
<keyword evidence="1" id="KW-0614">Plasmid</keyword>
<evidence type="ECO:0000313" key="1">
    <source>
        <dbReference type="EMBL" id="BDP43714.1"/>
    </source>
</evidence>
<dbReference type="RefSeq" id="WP_264777574.1">
    <property type="nucleotide sequence ID" value="NZ_AP026561.1"/>
</dbReference>
<sequence>MNAFDFSFDPRDPFFDVPGLGGVRWGVQVFTTNNVYVLDPDRVELREDAGGLSLTCDGLAWAGLQRRVPGRVEVRVARDEAAFTWHVVAEHAEPIKSVKLLWRGLPEDLLAQGWWHASMPEDAVAQPAHIAPLLWTYPSGGGWTTPWACAGKGPGVTISVRDPQVRAKRLYVHTPPYGGGGTLAELVLEEDARHFGGRFEAPEVRLRPCAGRDEVDADFEEHLAFLERTYDLHPWETRPDLPGWARDARLVLNLHGQHWTGYVFNTFDDMAEVLRFAARQVDGGLLIAYVLGWEGRYYHSYPNFTPGEDLGGPEGFARLRQAARETKIHLMPMFGAHGANVTQYPDWERAVWRNRTDRYVELFNRPDWDADRSGEDDQVFLSPGEPRYRAHLVREIGKTIRAFDLDAVYLDTTAGWVNDPRWDMLGGYRALLSELHATFPDLFVAGEAWWDALLGVFPINLSWLGATRRYRMPQLLTRYARAIRHIDEGSFGPGSTGVHERGFSPSPLTGFTPGHLPSVNIVDGTLRDHAADLAHVCRTLVEGKVGVS</sequence>
<accession>A0ABN6RLH0</accession>
<geneLocation type="plasmid" evidence="1 2">
    <name>pDAETH-1</name>
</geneLocation>
<reference evidence="1" key="1">
    <citation type="submission" date="2022-07" db="EMBL/GenBank/DDBJ databases">
        <title>Complete Genome Sequence of the Radioresistant Bacterium Deinococcus aetherius ST0316, Isolated from the Air Dust collected in Lower Stratosphere above Japan.</title>
        <authorList>
            <person name="Satoh K."/>
            <person name="Hagiwara K."/>
            <person name="Katsumata K."/>
            <person name="Kubo A."/>
            <person name="Yokobori S."/>
            <person name="Yamagishi A."/>
            <person name="Oono Y."/>
            <person name="Narumi I."/>
        </authorList>
    </citation>
    <scope>NUCLEOTIDE SEQUENCE</scope>
    <source>
        <strain evidence="1">ST0316</strain>
        <plasmid evidence="1">pDAETH-1</plasmid>
    </source>
</reference>
<dbReference type="EMBL" id="AP026561">
    <property type="protein sequence ID" value="BDP43714.1"/>
    <property type="molecule type" value="Genomic_DNA"/>
</dbReference>
<keyword evidence="2" id="KW-1185">Reference proteome</keyword>
<proteinExistence type="predicted"/>
<protein>
    <recommendedName>
        <fullName evidence="3">Glycoside hydrolase</fullName>
    </recommendedName>
</protein>
<gene>
    <name evidence="1" type="ORF">DAETH_36830</name>
</gene>
<name>A0ABN6RLH0_9DEIO</name>
<dbReference type="InterPro" id="IPR017853">
    <property type="entry name" value="GH"/>
</dbReference>
<organism evidence="1 2">
    <name type="scientific">Deinococcus aetherius</name>
    <dbReference type="NCBI Taxonomy" id="200252"/>
    <lineage>
        <taxon>Bacteria</taxon>
        <taxon>Thermotogati</taxon>
        <taxon>Deinococcota</taxon>
        <taxon>Deinococci</taxon>
        <taxon>Deinococcales</taxon>
        <taxon>Deinococcaceae</taxon>
        <taxon>Deinococcus</taxon>
    </lineage>
</organism>
<dbReference type="SUPFAM" id="SSF51445">
    <property type="entry name" value="(Trans)glycosidases"/>
    <property type="match status" value="1"/>
</dbReference>